<organism evidence="1 2">
    <name type="scientific">Brachionus plicatilis</name>
    <name type="common">Marine rotifer</name>
    <name type="synonym">Brachionus muelleri</name>
    <dbReference type="NCBI Taxonomy" id="10195"/>
    <lineage>
        <taxon>Eukaryota</taxon>
        <taxon>Metazoa</taxon>
        <taxon>Spiralia</taxon>
        <taxon>Gnathifera</taxon>
        <taxon>Rotifera</taxon>
        <taxon>Eurotatoria</taxon>
        <taxon>Monogononta</taxon>
        <taxon>Pseudotrocha</taxon>
        <taxon>Ploima</taxon>
        <taxon>Brachionidae</taxon>
        <taxon>Brachionus</taxon>
    </lineage>
</organism>
<reference evidence="1 2" key="1">
    <citation type="journal article" date="2018" name="Sci. Rep.">
        <title>Genomic signatures of local adaptation to the degree of environmental predictability in rotifers.</title>
        <authorList>
            <person name="Franch-Gras L."/>
            <person name="Hahn C."/>
            <person name="Garcia-Roger E.M."/>
            <person name="Carmona M.J."/>
            <person name="Serra M."/>
            <person name="Gomez A."/>
        </authorList>
    </citation>
    <scope>NUCLEOTIDE SEQUENCE [LARGE SCALE GENOMIC DNA]</scope>
    <source>
        <strain evidence="1">HYR1</strain>
    </source>
</reference>
<dbReference type="AlphaFoldDB" id="A0A3M7P9L5"/>
<evidence type="ECO:0000313" key="1">
    <source>
        <dbReference type="EMBL" id="RMZ95758.1"/>
    </source>
</evidence>
<evidence type="ECO:0000313" key="2">
    <source>
        <dbReference type="Proteomes" id="UP000276133"/>
    </source>
</evidence>
<gene>
    <name evidence="1" type="ORF">BpHYR1_043256</name>
</gene>
<proteinExistence type="predicted"/>
<dbReference type="EMBL" id="REGN01012342">
    <property type="protein sequence ID" value="RMZ95758.1"/>
    <property type="molecule type" value="Genomic_DNA"/>
</dbReference>
<accession>A0A3M7P9L5</accession>
<protein>
    <submittedName>
        <fullName evidence="1">Uncharacterized protein</fullName>
    </submittedName>
</protein>
<name>A0A3M7P9L5_BRAPC</name>
<keyword evidence="2" id="KW-1185">Reference proteome</keyword>
<dbReference type="Proteomes" id="UP000276133">
    <property type="component" value="Unassembled WGS sequence"/>
</dbReference>
<sequence length="148" mass="16008">MRLSVPLVHCSPEFSSTGSDFELEASVEVWASWSSLTCPCVSSGLTGVDMMVAELIRSVSRGCGWVGVAWLEFWCGEVDEAIEDEVDSLSRVFWMKVGGDEDDEAVDEADETASTVAALRLSLEASVCGSEGARTACRRFSHSSSWLI</sequence>
<comment type="caution">
    <text evidence="1">The sequence shown here is derived from an EMBL/GenBank/DDBJ whole genome shotgun (WGS) entry which is preliminary data.</text>
</comment>